<keyword evidence="1" id="KW-0678">Repressor</keyword>
<evidence type="ECO:0000256" key="2">
    <source>
        <dbReference type="ARBA" id="ARBA00022649"/>
    </source>
</evidence>
<protein>
    <submittedName>
        <fullName evidence="7">DUF1778 domain-containing protein</fullName>
    </submittedName>
</protein>
<dbReference type="GO" id="GO:0003677">
    <property type="term" value="F:DNA binding"/>
    <property type="evidence" value="ECO:0007669"/>
    <property type="project" value="UniProtKB-KW"/>
</dbReference>
<comment type="similarity">
    <text evidence="6">Belongs to the TacA antitoxin family.</text>
</comment>
<dbReference type="OrthoDB" id="559702at2"/>
<evidence type="ECO:0000256" key="5">
    <source>
        <dbReference type="ARBA" id="ARBA00023163"/>
    </source>
</evidence>
<dbReference type="RefSeq" id="WP_118943279.1">
    <property type="nucleotide sequence ID" value="NZ_CP032125.1"/>
</dbReference>
<dbReference type="AlphaFoldDB" id="A0A347UIE6"/>
<dbReference type="EMBL" id="CP032125">
    <property type="protein sequence ID" value="AXX98624.1"/>
    <property type="molecule type" value="Genomic_DNA"/>
</dbReference>
<keyword evidence="3" id="KW-0805">Transcription regulation</keyword>
<dbReference type="GO" id="GO:0006355">
    <property type="term" value="P:regulation of DNA-templated transcription"/>
    <property type="evidence" value="ECO:0007669"/>
    <property type="project" value="InterPro"/>
</dbReference>
<dbReference type="SUPFAM" id="SSF47598">
    <property type="entry name" value="Ribbon-helix-helix"/>
    <property type="match status" value="1"/>
</dbReference>
<organism evidence="7 8">
    <name type="scientific">Profundibacter amoris</name>
    <dbReference type="NCBI Taxonomy" id="2171755"/>
    <lineage>
        <taxon>Bacteria</taxon>
        <taxon>Pseudomonadati</taxon>
        <taxon>Pseudomonadota</taxon>
        <taxon>Alphaproteobacteria</taxon>
        <taxon>Rhodobacterales</taxon>
        <taxon>Paracoccaceae</taxon>
        <taxon>Profundibacter</taxon>
    </lineage>
</organism>
<dbReference type="KEGG" id="pamo:BAR1_12245"/>
<dbReference type="Proteomes" id="UP000261704">
    <property type="component" value="Chromosome"/>
</dbReference>
<evidence type="ECO:0000256" key="4">
    <source>
        <dbReference type="ARBA" id="ARBA00023125"/>
    </source>
</evidence>
<proteinExistence type="inferred from homology"/>
<dbReference type="InterPro" id="IPR010985">
    <property type="entry name" value="Ribbon_hlx_hlx"/>
</dbReference>
<keyword evidence="5" id="KW-0804">Transcription</keyword>
<evidence type="ECO:0000256" key="6">
    <source>
        <dbReference type="ARBA" id="ARBA00049988"/>
    </source>
</evidence>
<keyword evidence="2" id="KW-1277">Toxin-antitoxin system</keyword>
<dbReference type="Pfam" id="PF08681">
    <property type="entry name" value="TacA1"/>
    <property type="match status" value="1"/>
</dbReference>
<evidence type="ECO:0000256" key="3">
    <source>
        <dbReference type="ARBA" id="ARBA00023015"/>
    </source>
</evidence>
<keyword evidence="8" id="KW-1185">Reference proteome</keyword>
<name>A0A347UIE6_9RHOB</name>
<dbReference type="PANTHER" id="PTHR35401:SF1">
    <property type="entry name" value="CYTOPLASMIC PROTEIN"/>
    <property type="match status" value="1"/>
</dbReference>
<evidence type="ECO:0000313" key="7">
    <source>
        <dbReference type="EMBL" id="AXX98624.1"/>
    </source>
</evidence>
<gene>
    <name evidence="7" type="ORF">BAR1_12245</name>
</gene>
<reference evidence="7 8" key="1">
    <citation type="submission" date="2018-09" db="EMBL/GenBank/DDBJ databases">
        <title>Profundibacter amoris BAR1 gen. nov., sp. nov., a new member of the Roseobacter clade isolated at Lokis Castle Vent Field on the Arctic Mid-Oceanic Ridge.</title>
        <authorList>
            <person name="Le Moine Bauer S."/>
            <person name="Sjoeberg A.G."/>
            <person name="L'Haridon S."/>
            <person name="Stokke R."/>
            <person name="Roalkvam I."/>
            <person name="Steen I.H."/>
            <person name="Dahle H."/>
        </authorList>
    </citation>
    <scope>NUCLEOTIDE SEQUENCE [LARGE SCALE GENOMIC DNA]</scope>
    <source>
        <strain evidence="7 8">BAR1</strain>
    </source>
</reference>
<dbReference type="InterPro" id="IPR014795">
    <property type="entry name" value="TacA_1-like"/>
</dbReference>
<evidence type="ECO:0000313" key="8">
    <source>
        <dbReference type="Proteomes" id="UP000261704"/>
    </source>
</evidence>
<sequence>MPVSHAATPAAHKSLINLRVTRRDRDLIDRAADALGKNRTEFMLEATRRAAEDALLDRSLFRLDPERFDAFQAALDAPASPSKTLRKLMATKAPWEE</sequence>
<dbReference type="PANTHER" id="PTHR35401">
    <property type="entry name" value="COPG FAMILY HELIX-TURN-HELIX PROTEIN-RELATED-RELATED"/>
    <property type="match status" value="1"/>
</dbReference>
<dbReference type="Gene3D" id="1.20.5.780">
    <property type="entry name" value="Single helix bin"/>
    <property type="match status" value="1"/>
</dbReference>
<evidence type="ECO:0000256" key="1">
    <source>
        <dbReference type="ARBA" id="ARBA00022491"/>
    </source>
</evidence>
<keyword evidence="4" id="KW-0238">DNA-binding</keyword>
<accession>A0A347UIE6</accession>